<dbReference type="HOGENOM" id="CLU_2387522_0_0_1"/>
<sequence>MVPKMKEGRPHENVASPWSKLKGLQLPKGIVVFEFPDGSDNPSKASREAHSHVLMGSCPSSTFLDISLGASVQNLVRGTCHWSFSGADPCYNMP</sequence>
<dbReference type="Proteomes" id="UP000001312">
    <property type="component" value="Unassembled WGS sequence"/>
</dbReference>
<dbReference type="InParanoid" id="A7F5X4"/>
<name>A7F5X4_SCLS1</name>
<reference evidence="2" key="1">
    <citation type="journal article" date="2011" name="PLoS Genet.">
        <title>Genomic analysis of the necrotrophic fungal pathogens Sclerotinia sclerotiorum and Botrytis cinerea.</title>
        <authorList>
            <person name="Amselem J."/>
            <person name="Cuomo C.A."/>
            <person name="van Kan J.A."/>
            <person name="Viaud M."/>
            <person name="Benito E.P."/>
            <person name="Couloux A."/>
            <person name="Coutinho P.M."/>
            <person name="de Vries R.P."/>
            <person name="Dyer P.S."/>
            <person name="Fillinger S."/>
            <person name="Fournier E."/>
            <person name="Gout L."/>
            <person name="Hahn M."/>
            <person name="Kohn L."/>
            <person name="Lapalu N."/>
            <person name="Plummer K.M."/>
            <person name="Pradier J.M."/>
            <person name="Quevillon E."/>
            <person name="Sharon A."/>
            <person name="Simon A."/>
            <person name="ten Have A."/>
            <person name="Tudzynski B."/>
            <person name="Tudzynski P."/>
            <person name="Wincker P."/>
            <person name="Andrew M."/>
            <person name="Anthouard V."/>
            <person name="Beever R.E."/>
            <person name="Beffa R."/>
            <person name="Benoit I."/>
            <person name="Bouzid O."/>
            <person name="Brault B."/>
            <person name="Chen Z."/>
            <person name="Choquer M."/>
            <person name="Collemare J."/>
            <person name="Cotton P."/>
            <person name="Danchin E.G."/>
            <person name="Da Silva C."/>
            <person name="Gautier A."/>
            <person name="Giraud C."/>
            <person name="Giraud T."/>
            <person name="Gonzalez C."/>
            <person name="Grossetete S."/>
            <person name="Guldener U."/>
            <person name="Henrissat B."/>
            <person name="Howlett B.J."/>
            <person name="Kodira C."/>
            <person name="Kretschmer M."/>
            <person name="Lappartient A."/>
            <person name="Leroch M."/>
            <person name="Levis C."/>
            <person name="Mauceli E."/>
            <person name="Neuveglise C."/>
            <person name="Oeser B."/>
            <person name="Pearson M."/>
            <person name="Poulain J."/>
            <person name="Poussereau N."/>
            <person name="Quesneville H."/>
            <person name="Rascle C."/>
            <person name="Schumacher J."/>
            <person name="Segurens B."/>
            <person name="Sexton A."/>
            <person name="Silva E."/>
            <person name="Sirven C."/>
            <person name="Soanes D.M."/>
            <person name="Talbot N.J."/>
            <person name="Templeton M."/>
            <person name="Yandava C."/>
            <person name="Yarden O."/>
            <person name="Zeng Q."/>
            <person name="Rollins J.A."/>
            <person name="Lebrun M.H."/>
            <person name="Dickman M."/>
        </authorList>
    </citation>
    <scope>NUCLEOTIDE SEQUENCE [LARGE SCALE GENOMIC DNA]</scope>
    <source>
        <strain evidence="2">ATCC 18683 / 1980 / Ss-1</strain>
    </source>
</reference>
<dbReference type="RefSeq" id="XP_001585910.1">
    <property type="nucleotide sequence ID" value="XM_001585860.1"/>
</dbReference>
<dbReference type="EMBL" id="CH476643">
    <property type="protein sequence ID" value="EDN98145.1"/>
    <property type="molecule type" value="Genomic_DNA"/>
</dbReference>
<protein>
    <submittedName>
        <fullName evidence="1">Uncharacterized protein</fullName>
    </submittedName>
</protein>
<proteinExistence type="predicted"/>
<keyword evidence="2" id="KW-1185">Reference proteome</keyword>
<evidence type="ECO:0000313" key="2">
    <source>
        <dbReference type="Proteomes" id="UP000001312"/>
    </source>
</evidence>
<evidence type="ECO:0000313" key="1">
    <source>
        <dbReference type="EMBL" id="EDN98145.1"/>
    </source>
</evidence>
<dbReference type="AlphaFoldDB" id="A7F5X4"/>
<dbReference type="GeneID" id="5482007"/>
<gene>
    <name evidence="1" type="ORF">SS1G_13002</name>
</gene>
<organism evidence="1 2">
    <name type="scientific">Sclerotinia sclerotiorum (strain ATCC 18683 / 1980 / Ss-1)</name>
    <name type="common">White mold</name>
    <name type="synonym">Whetzelinia sclerotiorum</name>
    <dbReference type="NCBI Taxonomy" id="665079"/>
    <lineage>
        <taxon>Eukaryota</taxon>
        <taxon>Fungi</taxon>
        <taxon>Dikarya</taxon>
        <taxon>Ascomycota</taxon>
        <taxon>Pezizomycotina</taxon>
        <taxon>Leotiomycetes</taxon>
        <taxon>Helotiales</taxon>
        <taxon>Sclerotiniaceae</taxon>
        <taxon>Sclerotinia</taxon>
    </lineage>
</organism>
<accession>A7F5X4</accession>
<dbReference type="KEGG" id="ssl:SS1G_13002"/>